<protein>
    <submittedName>
        <fullName evidence="2">Uncharacterized protein</fullName>
    </submittedName>
</protein>
<sequence length="139" mass="15083">MTRGVHRSKTGPDRTGTGMDRNRNSNFFRTEDRTGFKSVHFRSGPVWTGLDRNLLTKIRSDGGGDTLSAADDSKAHGSNFSSESSSLTSATPAAATDAPIAITAADISADRRRGRWSTCGPSSWLLTPEQSKVLRRELR</sequence>
<reference evidence="2" key="1">
    <citation type="submission" date="2021-01" db="UniProtKB">
        <authorList>
            <consortium name="EnsemblPlants"/>
        </authorList>
    </citation>
    <scope>IDENTIFICATION</scope>
</reference>
<feature type="region of interest" description="Disordered" evidence="1">
    <location>
        <begin position="61"/>
        <end position="95"/>
    </location>
</feature>
<evidence type="ECO:0000256" key="1">
    <source>
        <dbReference type="SAM" id="MobiDB-lite"/>
    </source>
</evidence>
<accession>A0A7N0U7K3</accession>
<keyword evidence="3" id="KW-1185">Reference proteome</keyword>
<proteinExistence type="predicted"/>
<dbReference type="Gramene" id="Kaladp0057s0013.1.v1.1">
    <property type="protein sequence ID" value="Kaladp0057s0013.1.v1.1.CDS.1"/>
    <property type="gene ID" value="Kaladp0057s0013.v1.1"/>
</dbReference>
<evidence type="ECO:0000313" key="3">
    <source>
        <dbReference type="Proteomes" id="UP000594263"/>
    </source>
</evidence>
<dbReference type="AlphaFoldDB" id="A0A7N0U7K3"/>
<evidence type="ECO:0000313" key="2">
    <source>
        <dbReference type="EnsemblPlants" id="Kaladp0057s0013.1.v1.1.CDS.1"/>
    </source>
</evidence>
<dbReference type="Proteomes" id="UP000594263">
    <property type="component" value="Unplaced"/>
</dbReference>
<feature type="compositionally biased region" description="Low complexity" evidence="1">
    <location>
        <begin position="81"/>
        <end position="95"/>
    </location>
</feature>
<feature type="region of interest" description="Disordered" evidence="1">
    <location>
        <begin position="1"/>
        <end position="29"/>
    </location>
</feature>
<organism evidence="2 3">
    <name type="scientific">Kalanchoe fedtschenkoi</name>
    <name type="common">Lavender scallops</name>
    <name type="synonym">South American air plant</name>
    <dbReference type="NCBI Taxonomy" id="63787"/>
    <lineage>
        <taxon>Eukaryota</taxon>
        <taxon>Viridiplantae</taxon>
        <taxon>Streptophyta</taxon>
        <taxon>Embryophyta</taxon>
        <taxon>Tracheophyta</taxon>
        <taxon>Spermatophyta</taxon>
        <taxon>Magnoliopsida</taxon>
        <taxon>eudicotyledons</taxon>
        <taxon>Gunneridae</taxon>
        <taxon>Pentapetalae</taxon>
        <taxon>Saxifragales</taxon>
        <taxon>Crassulaceae</taxon>
        <taxon>Kalanchoe</taxon>
    </lineage>
</organism>
<name>A0A7N0U7K3_KALFE</name>
<dbReference type="EnsemblPlants" id="Kaladp0057s0013.1.v1.1">
    <property type="protein sequence ID" value="Kaladp0057s0013.1.v1.1.CDS.1"/>
    <property type="gene ID" value="Kaladp0057s0013.v1.1"/>
</dbReference>